<keyword evidence="1" id="KW-0732">Signal</keyword>
<dbReference type="EMBL" id="CP001141">
    <property type="protein sequence ID" value="ACI65321.1"/>
    <property type="molecule type" value="Genomic_DNA"/>
</dbReference>
<dbReference type="OrthoDB" id="2018221at2759"/>
<feature type="signal peptide" evidence="1">
    <location>
        <begin position="1"/>
        <end position="25"/>
    </location>
</feature>
<dbReference type="KEGG" id="pti:PHATR_36744"/>
<protein>
    <submittedName>
        <fullName evidence="2">Uncharacterized protein</fullName>
    </submittedName>
</protein>
<proteinExistence type="predicted"/>
<keyword evidence="3" id="KW-1185">Reference proteome</keyword>
<dbReference type="InParanoid" id="B5Y3K0"/>
<reference evidence="2 3" key="1">
    <citation type="journal article" date="2008" name="Nature">
        <title>The Phaeodactylum genome reveals the evolutionary history of diatom genomes.</title>
        <authorList>
            <person name="Bowler C."/>
            <person name="Allen A.E."/>
            <person name="Badger J.H."/>
            <person name="Grimwood J."/>
            <person name="Jabbari K."/>
            <person name="Kuo A."/>
            <person name="Maheswari U."/>
            <person name="Martens C."/>
            <person name="Maumus F."/>
            <person name="Otillar R.P."/>
            <person name="Rayko E."/>
            <person name="Salamov A."/>
            <person name="Vandepoele K."/>
            <person name="Beszteri B."/>
            <person name="Gruber A."/>
            <person name="Heijde M."/>
            <person name="Katinka M."/>
            <person name="Mock T."/>
            <person name="Valentin K."/>
            <person name="Verret F."/>
            <person name="Berges J.A."/>
            <person name="Brownlee C."/>
            <person name="Cadoret J.P."/>
            <person name="Chiovitti A."/>
            <person name="Choi C.J."/>
            <person name="Coesel S."/>
            <person name="De Martino A."/>
            <person name="Detter J.C."/>
            <person name="Durkin C."/>
            <person name="Falciatore A."/>
            <person name="Fournet J."/>
            <person name="Haruta M."/>
            <person name="Huysman M.J."/>
            <person name="Jenkins B.D."/>
            <person name="Jiroutova K."/>
            <person name="Jorgensen R.E."/>
            <person name="Joubert Y."/>
            <person name="Kaplan A."/>
            <person name="Kroger N."/>
            <person name="Kroth P.G."/>
            <person name="La Roche J."/>
            <person name="Lindquist E."/>
            <person name="Lommer M."/>
            <person name="Martin-Jezequel V."/>
            <person name="Lopez P.J."/>
            <person name="Lucas S."/>
            <person name="Mangogna M."/>
            <person name="McGinnis K."/>
            <person name="Medlin L.K."/>
            <person name="Montsant A."/>
            <person name="Oudot-Le Secq M.P."/>
            <person name="Napoli C."/>
            <person name="Obornik M."/>
            <person name="Parker M.S."/>
            <person name="Petit J.L."/>
            <person name="Porcel B.M."/>
            <person name="Poulsen N."/>
            <person name="Robison M."/>
            <person name="Rychlewski L."/>
            <person name="Rynearson T.A."/>
            <person name="Schmutz J."/>
            <person name="Shapiro H."/>
            <person name="Siaut M."/>
            <person name="Stanley M."/>
            <person name="Sussman M.R."/>
            <person name="Taylor A.R."/>
            <person name="Vardi A."/>
            <person name="von Dassow P."/>
            <person name="Vyverman W."/>
            <person name="Willis A."/>
            <person name="Wyrwicz L.S."/>
            <person name="Rokhsar D.S."/>
            <person name="Weissenbach J."/>
            <person name="Armbrust E.V."/>
            <person name="Green B.R."/>
            <person name="Van de Peer Y."/>
            <person name="Grigoriev I.V."/>
        </authorList>
    </citation>
    <scope>NUCLEOTIDE SEQUENCE [LARGE SCALE GENOMIC DNA]</scope>
    <source>
        <strain evidence="2 3">CCAP 1055/1</strain>
    </source>
</reference>
<dbReference type="eggNOG" id="ENOG502SUH7">
    <property type="taxonomic scope" value="Eukaryota"/>
</dbReference>
<feature type="chain" id="PRO_5002841244" evidence="1">
    <location>
        <begin position="26"/>
        <end position="233"/>
    </location>
</feature>
<dbReference type="RefSeq" id="XP_002185851.1">
    <property type="nucleotide sequence ID" value="XM_002185815.1"/>
</dbReference>
<organism evidence="2 3">
    <name type="scientific">Phaeodactylum tricornutum (strain CCAP 1055/1)</name>
    <dbReference type="NCBI Taxonomy" id="556484"/>
    <lineage>
        <taxon>Eukaryota</taxon>
        <taxon>Sar</taxon>
        <taxon>Stramenopiles</taxon>
        <taxon>Ochrophyta</taxon>
        <taxon>Bacillariophyta</taxon>
        <taxon>Bacillariophyceae</taxon>
        <taxon>Bacillariophycidae</taxon>
        <taxon>Naviculales</taxon>
        <taxon>Phaeodactylaceae</taxon>
        <taxon>Phaeodactylum</taxon>
    </lineage>
</organism>
<dbReference type="PaxDb" id="2850-Phatr36744"/>
<accession>B5Y3K0</accession>
<reference evidence="3" key="2">
    <citation type="submission" date="2008-08" db="EMBL/GenBank/DDBJ databases">
        <authorList>
            <consortium name="Diatom Consortium"/>
            <person name="Grigoriev I."/>
            <person name="Grimwood J."/>
            <person name="Kuo A."/>
            <person name="Otillar R.P."/>
            <person name="Salamov A."/>
            <person name="Detter J.C."/>
            <person name="Lindquist E."/>
            <person name="Shapiro H."/>
            <person name="Lucas S."/>
            <person name="Glavina del Rio T."/>
            <person name="Pitluck S."/>
            <person name="Rokhsar D."/>
            <person name="Bowler C."/>
        </authorList>
    </citation>
    <scope>GENOME REANNOTATION</scope>
    <source>
        <strain evidence="3">CCAP 1055/1</strain>
    </source>
</reference>
<evidence type="ECO:0000313" key="2">
    <source>
        <dbReference type="EMBL" id="ACI65321.1"/>
    </source>
</evidence>
<dbReference type="HOGENOM" id="CLU_1535453_0_0_1"/>
<name>B5Y3K0_PHATC</name>
<dbReference type="GeneID" id="7204624"/>
<gene>
    <name evidence="2" type="ORF">PHATR_36744</name>
</gene>
<evidence type="ECO:0000313" key="3">
    <source>
        <dbReference type="Proteomes" id="UP000000759"/>
    </source>
</evidence>
<evidence type="ECO:0000256" key="1">
    <source>
        <dbReference type="SAM" id="SignalP"/>
    </source>
</evidence>
<dbReference type="AlphaFoldDB" id="B5Y3K0"/>
<dbReference type="Proteomes" id="UP000000759">
    <property type="component" value="Chromosome 11"/>
</dbReference>
<sequence>MVNPGLKKAIQLLLLILFQWHSCCAWTSRHAHRAKIWEELREIGPDSFYRPASGTSLQMGLWDSVSNFLSERDGEFVKLETSDDAYGPGPLLVLYQIPVGIEDDEIQDMLSDGAPQAFQSGCRLFRLEEHDTEHLKKPLSEFLDKALHSIPSPPQRNDAVSKPAPIPVLLFSGFQNREMMDAFKILEEEIYAESGGQSSPACAKAVPNAMHKSLGLVIEGISGDHFSAIGLNA</sequence>